<dbReference type="OrthoDB" id="9788272at2"/>
<dbReference type="GO" id="GO:0016740">
    <property type="term" value="F:transferase activity"/>
    <property type="evidence" value="ECO:0007669"/>
    <property type="project" value="UniProtKB-KW"/>
</dbReference>
<organism evidence="2 3">
    <name type="scientific">Photobacterium lutimaris</name>
    <dbReference type="NCBI Taxonomy" id="388278"/>
    <lineage>
        <taxon>Bacteria</taxon>
        <taxon>Pseudomonadati</taxon>
        <taxon>Pseudomonadota</taxon>
        <taxon>Gammaproteobacteria</taxon>
        <taxon>Vibrionales</taxon>
        <taxon>Vibrionaceae</taxon>
        <taxon>Photobacterium</taxon>
    </lineage>
</organism>
<dbReference type="EMBL" id="PYMH01000001">
    <property type="protein sequence ID" value="PSU35578.1"/>
    <property type="molecule type" value="Genomic_DNA"/>
</dbReference>
<evidence type="ECO:0000259" key="1">
    <source>
        <dbReference type="Pfam" id="PF00483"/>
    </source>
</evidence>
<gene>
    <name evidence="2" type="ORF">C9I99_00725</name>
</gene>
<comment type="caution">
    <text evidence="2">The sequence shown here is derived from an EMBL/GenBank/DDBJ whole genome shotgun (WGS) entry which is preliminary data.</text>
</comment>
<sequence>MWRRSISMSIEDEVVAIVLCGGLGTRLGAMTRDQPKPMVEVAGRPFIERILDNLVEQEISKIVLAVSYLREVIQAHIGPVYRGVPIEYSVEEKPLGTGGAIVNAIRQLNLEHTNLLVVNGDSYCKFDLSGMIRQLPDVDIVMVTKYLHDTGRYGTAQVNSQGEVTDFIEKKHSRSGYINAGIYLFSTSLVAGCGLEKFSFEMTFLEQAESRNIKITTQISDSYFIDIGIVDDYMLANDYFRQHDAVEQ</sequence>
<dbReference type="InterPro" id="IPR005835">
    <property type="entry name" value="NTP_transferase_dom"/>
</dbReference>
<dbReference type="InterPro" id="IPR050486">
    <property type="entry name" value="Mannose-1P_guanyltransferase"/>
</dbReference>
<keyword evidence="3" id="KW-1185">Reference proteome</keyword>
<keyword evidence="2" id="KW-0808">Transferase</keyword>
<dbReference type="Proteomes" id="UP000241222">
    <property type="component" value="Unassembled WGS sequence"/>
</dbReference>
<dbReference type="SUPFAM" id="SSF53448">
    <property type="entry name" value="Nucleotide-diphospho-sugar transferases"/>
    <property type="match status" value="1"/>
</dbReference>
<dbReference type="Pfam" id="PF00483">
    <property type="entry name" value="NTP_transferase"/>
    <property type="match status" value="1"/>
</dbReference>
<dbReference type="InterPro" id="IPR029044">
    <property type="entry name" value="Nucleotide-diphossugar_trans"/>
</dbReference>
<dbReference type="Gene3D" id="3.90.550.10">
    <property type="entry name" value="Spore Coat Polysaccharide Biosynthesis Protein SpsA, Chain A"/>
    <property type="match status" value="1"/>
</dbReference>
<name>A0A2T3J2Q9_9GAMM</name>
<evidence type="ECO:0000313" key="2">
    <source>
        <dbReference type="EMBL" id="PSU35578.1"/>
    </source>
</evidence>
<dbReference type="CDD" id="cd06915">
    <property type="entry name" value="NTP_transferase_WcbM_like"/>
    <property type="match status" value="1"/>
</dbReference>
<evidence type="ECO:0000313" key="3">
    <source>
        <dbReference type="Proteomes" id="UP000241222"/>
    </source>
</evidence>
<dbReference type="AlphaFoldDB" id="A0A2T3J2Q9"/>
<proteinExistence type="predicted"/>
<accession>A0A2T3J2Q9</accession>
<protein>
    <submittedName>
        <fullName evidence="2">D-glycero-D-manno-heptose 1-phosphate guanosyltransferase</fullName>
    </submittedName>
</protein>
<dbReference type="PANTHER" id="PTHR22572">
    <property type="entry name" value="SUGAR-1-PHOSPHATE GUANYL TRANSFERASE"/>
    <property type="match status" value="1"/>
</dbReference>
<feature type="domain" description="Nucleotidyl transferase" evidence="1">
    <location>
        <begin position="16"/>
        <end position="238"/>
    </location>
</feature>
<reference evidence="2 3" key="1">
    <citation type="submission" date="2018-03" db="EMBL/GenBank/DDBJ databases">
        <title>Whole genome sequencing of Histamine producing bacteria.</title>
        <authorList>
            <person name="Butler K."/>
        </authorList>
    </citation>
    <scope>NUCLEOTIDE SEQUENCE [LARGE SCALE GENOMIC DNA]</scope>
    <source>
        <strain evidence="2 3">JCM 13586</strain>
    </source>
</reference>